<dbReference type="Pfam" id="PF15738">
    <property type="entry name" value="YafQ_toxin"/>
    <property type="match status" value="1"/>
</dbReference>
<dbReference type="InterPro" id="IPR004386">
    <property type="entry name" value="Toxin_YafQ-like"/>
</dbReference>
<keyword evidence="1" id="KW-1277">Toxin-antitoxin system</keyword>
<evidence type="ECO:0000313" key="5">
    <source>
        <dbReference type="Proteomes" id="UP000051751"/>
    </source>
</evidence>
<proteinExistence type="predicted"/>
<dbReference type="AlphaFoldDB" id="A0A0R2FHT2"/>
<dbReference type="InterPro" id="IPR035093">
    <property type="entry name" value="RelE/ParE_toxin_dom_sf"/>
</dbReference>
<accession>A0A0R2FHT2</accession>
<evidence type="ECO:0000256" key="1">
    <source>
        <dbReference type="ARBA" id="ARBA00022649"/>
    </source>
</evidence>
<evidence type="ECO:0000313" key="4">
    <source>
        <dbReference type="Proteomes" id="UP000051645"/>
    </source>
</evidence>
<dbReference type="Proteomes" id="UP000051645">
    <property type="component" value="Unassembled WGS sequence"/>
</dbReference>
<keyword evidence="4" id="KW-1185">Reference proteome</keyword>
<reference evidence="4 5" key="1">
    <citation type="journal article" date="2015" name="Genome Announc.">
        <title>Expanding the biotechnology potential of lactobacilli through comparative genomics of 213 strains and associated genera.</title>
        <authorList>
            <person name="Sun Z."/>
            <person name="Harris H.M."/>
            <person name="McCann A."/>
            <person name="Guo C."/>
            <person name="Argimon S."/>
            <person name="Zhang W."/>
            <person name="Yang X."/>
            <person name="Jeffery I.B."/>
            <person name="Cooney J.C."/>
            <person name="Kagawa T.F."/>
            <person name="Liu W."/>
            <person name="Song Y."/>
            <person name="Salvetti E."/>
            <person name="Wrobel A."/>
            <person name="Rasinkangas P."/>
            <person name="Parkhill J."/>
            <person name="Rea M.C."/>
            <person name="O'Sullivan O."/>
            <person name="Ritari J."/>
            <person name="Douillard F.P."/>
            <person name="Paul Ross R."/>
            <person name="Yang R."/>
            <person name="Briner A.E."/>
            <person name="Felis G.E."/>
            <person name="de Vos W.M."/>
            <person name="Barrangou R."/>
            <person name="Klaenhammer T.R."/>
            <person name="Caufield P.W."/>
            <person name="Cui Y."/>
            <person name="Zhang H."/>
            <person name="O'Toole P.W."/>
        </authorList>
    </citation>
    <scope>NUCLEOTIDE SEQUENCE [LARGE SCALE GENOMIC DNA]</scope>
    <source>
        <strain evidence="2 5">ATCC BAA-66</strain>
        <strain evidence="3 4">DSM 13344</strain>
    </source>
</reference>
<name>A0A0R2FHT2_9LACO</name>
<organism evidence="2 5">
    <name type="scientific">Lactobacillus selangorensis</name>
    <dbReference type="NCBI Taxonomy" id="81857"/>
    <lineage>
        <taxon>Bacteria</taxon>
        <taxon>Bacillati</taxon>
        <taxon>Bacillota</taxon>
        <taxon>Bacilli</taxon>
        <taxon>Lactobacillales</taxon>
        <taxon>Lactobacillaceae</taxon>
        <taxon>Lactobacillus</taxon>
    </lineage>
</organism>
<dbReference type="STRING" id="81857.IV38_GL001646"/>
<dbReference type="RefSeq" id="WP_236698036.1">
    <property type="nucleotide sequence ID" value="NZ_JQAT01000004.1"/>
</dbReference>
<evidence type="ECO:0000313" key="2">
    <source>
        <dbReference type="EMBL" id="KRN28193.1"/>
    </source>
</evidence>
<dbReference type="Proteomes" id="UP000051751">
    <property type="component" value="Unassembled WGS sequence"/>
</dbReference>
<dbReference type="EMBL" id="JQAT01000004">
    <property type="protein sequence ID" value="KRN28193.1"/>
    <property type="molecule type" value="Genomic_DNA"/>
</dbReference>
<dbReference type="SUPFAM" id="SSF143011">
    <property type="entry name" value="RelE-like"/>
    <property type="match status" value="1"/>
</dbReference>
<protein>
    <recommendedName>
        <fullName evidence="6">Addiction module toxin RelE</fullName>
    </recommendedName>
</protein>
<sequence length="85" mass="9802">MAKKHYPITILGPCVNAIVEQDAIILNKIKDHALKGEWQGYREFHPARYEAGRHSYDGWIVVYRIDKNVLVLTLVATGNHDLFNR</sequence>
<comment type="caution">
    <text evidence="2">The sequence shown here is derived from an EMBL/GenBank/DDBJ whole genome shotgun (WGS) entry which is preliminary data.</text>
</comment>
<evidence type="ECO:0000313" key="3">
    <source>
        <dbReference type="EMBL" id="KRN30931.1"/>
    </source>
</evidence>
<dbReference type="InterPro" id="IPR007712">
    <property type="entry name" value="RelE/ParE_toxin"/>
</dbReference>
<dbReference type="NCBIfam" id="TIGR02385">
    <property type="entry name" value="RelE_StbE"/>
    <property type="match status" value="1"/>
</dbReference>
<evidence type="ECO:0008006" key="6">
    <source>
        <dbReference type="Google" id="ProtNLM"/>
    </source>
</evidence>
<gene>
    <name evidence="2" type="ORF">IV38_GL001646</name>
    <name evidence="3" type="ORF">IV40_GL001569</name>
</gene>
<dbReference type="EMBL" id="JQAZ01000005">
    <property type="protein sequence ID" value="KRN30931.1"/>
    <property type="molecule type" value="Genomic_DNA"/>
</dbReference>
<dbReference type="PATRIC" id="fig|81857.3.peg.1657"/>
<dbReference type="Gene3D" id="3.30.2310.20">
    <property type="entry name" value="RelE-like"/>
    <property type="match status" value="1"/>
</dbReference>